<proteinExistence type="predicted"/>
<evidence type="ECO:0000313" key="1">
    <source>
        <dbReference type="EMBL" id="KYG01030.1"/>
    </source>
</evidence>
<dbReference type="AlphaFoldDB" id="A0A150T8M9"/>
<gene>
    <name evidence="1" type="ORF">BE21_06655</name>
</gene>
<reference evidence="1 2" key="1">
    <citation type="submission" date="2014-02" db="EMBL/GenBank/DDBJ databases">
        <title>The small core and large imbalanced accessory genome model reveals a collaborative survival strategy of Sorangium cellulosum strains in nature.</title>
        <authorList>
            <person name="Han K."/>
            <person name="Peng R."/>
            <person name="Blom J."/>
            <person name="Li Y.-Z."/>
        </authorList>
    </citation>
    <scope>NUCLEOTIDE SEQUENCE [LARGE SCALE GENOMIC DNA]</scope>
    <source>
        <strain evidence="1 2">So0007-03</strain>
    </source>
</reference>
<dbReference type="PROSITE" id="PS51257">
    <property type="entry name" value="PROKAR_LIPOPROTEIN"/>
    <property type="match status" value="1"/>
</dbReference>
<protein>
    <submittedName>
        <fullName evidence="1">Uncharacterized protein</fullName>
    </submittedName>
</protein>
<comment type="caution">
    <text evidence="1">The sequence shown here is derived from an EMBL/GenBank/DDBJ whole genome shotgun (WGS) entry which is preliminary data.</text>
</comment>
<dbReference type="Proteomes" id="UP000075502">
    <property type="component" value="Unassembled WGS sequence"/>
</dbReference>
<dbReference type="EMBL" id="JEME01003342">
    <property type="protein sequence ID" value="KYG01030.1"/>
    <property type="molecule type" value="Genomic_DNA"/>
</dbReference>
<sequence length="387" mass="38814">MRWDGWMEQRRARIAAAALCAAAAAFTQGCGDDEDGSAGAASGGGADSAGCLDARSHGALFSLVDPAWCAVAVYTTDEEIGFASVTWGRHGGPMFARSDAGGAAEIVRLTPPEGADGELAAARTTIDAGVPDGAFLGAQAVDLPFFGWTAISWTSAFPETLGELILIEDRAVAARYEVNGFFAAAAVEGRLLYTGLSPLGDAAAGANGLYAADRCGAAGPDARLVPEGDASCAAPDAVAAWGDSSGPVAADPRGNVVAVLPSADGTQEARGFAAEAIARGAGPTEGDVLFSLPGSGTSLAALAPEQGAPGLVVFQPSDPATYEALAPVAVATRDDDGHVRAEGAPAPLVELATAGTLLSLFTDDANRLWIGGPLPDAGFLFAVAVRR</sequence>
<accession>A0A150T8M9</accession>
<name>A0A150T8M9_SORCE</name>
<organism evidence="1 2">
    <name type="scientific">Sorangium cellulosum</name>
    <name type="common">Polyangium cellulosum</name>
    <dbReference type="NCBI Taxonomy" id="56"/>
    <lineage>
        <taxon>Bacteria</taxon>
        <taxon>Pseudomonadati</taxon>
        <taxon>Myxococcota</taxon>
        <taxon>Polyangia</taxon>
        <taxon>Polyangiales</taxon>
        <taxon>Polyangiaceae</taxon>
        <taxon>Sorangium</taxon>
    </lineage>
</organism>
<evidence type="ECO:0000313" key="2">
    <source>
        <dbReference type="Proteomes" id="UP000075502"/>
    </source>
</evidence>